<organism evidence="1 2">
    <name type="scientific">Stephania japonica</name>
    <dbReference type="NCBI Taxonomy" id="461633"/>
    <lineage>
        <taxon>Eukaryota</taxon>
        <taxon>Viridiplantae</taxon>
        <taxon>Streptophyta</taxon>
        <taxon>Embryophyta</taxon>
        <taxon>Tracheophyta</taxon>
        <taxon>Spermatophyta</taxon>
        <taxon>Magnoliopsida</taxon>
        <taxon>Ranunculales</taxon>
        <taxon>Menispermaceae</taxon>
        <taxon>Menispermoideae</taxon>
        <taxon>Cissampelideae</taxon>
        <taxon>Stephania</taxon>
    </lineage>
</organism>
<protein>
    <submittedName>
        <fullName evidence="1">Uncharacterized protein</fullName>
    </submittedName>
</protein>
<accession>A0AAP0F3S6</accession>
<sequence>MWMHKSRMPSEIRIRTTIVACFTRTTSSFGVHEIASTFNNNPITDVSSTKRAYVII</sequence>
<name>A0AAP0F3S6_9MAGN</name>
<dbReference type="AlphaFoldDB" id="A0AAP0F3S6"/>
<comment type="caution">
    <text evidence="1">The sequence shown here is derived from an EMBL/GenBank/DDBJ whole genome shotgun (WGS) entry which is preliminary data.</text>
</comment>
<reference evidence="1 2" key="1">
    <citation type="submission" date="2024-01" db="EMBL/GenBank/DDBJ databases">
        <title>Genome assemblies of Stephania.</title>
        <authorList>
            <person name="Yang L."/>
        </authorList>
    </citation>
    <scope>NUCLEOTIDE SEQUENCE [LARGE SCALE GENOMIC DNA]</scope>
    <source>
        <strain evidence="1">QJT</strain>
        <tissue evidence="1">Leaf</tissue>
    </source>
</reference>
<dbReference type="Proteomes" id="UP001417504">
    <property type="component" value="Unassembled WGS sequence"/>
</dbReference>
<evidence type="ECO:0000313" key="2">
    <source>
        <dbReference type="Proteomes" id="UP001417504"/>
    </source>
</evidence>
<keyword evidence="2" id="KW-1185">Reference proteome</keyword>
<gene>
    <name evidence="1" type="ORF">Sjap_019181</name>
</gene>
<proteinExistence type="predicted"/>
<dbReference type="EMBL" id="JBBNAE010000008">
    <property type="protein sequence ID" value="KAK9101927.1"/>
    <property type="molecule type" value="Genomic_DNA"/>
</dbReference>
<evidence type="ECO:0000313" key="1">
    <source>
        <dbReference type="EMBL" id="KAK9101927.1"/>
    </source>
</evidence>